<feature type="domain" description="BTB" evidence="7">
    <location>
        <begin position="34"/>
        <end position="99"/>
    </location>
</feature>
<proteinExistence type="predicted"/>
<dbReference type="Pfam" id="PF00651">
    <property type="entry name" value="BTB"/>
    <property type="match status" value="1"/>
</dbReference>
<dbReference type="InterPro" id="IPR000210">
    <property type="entry name" value="BTB/POZ_dom"/>
</dbReference>
<organism evidence="9 10">
    <name type="scientific">Polyplax serrata</name>
    <name type="common">Common mouse louse</name>
    <dbReference type="NCBI Taxonomy" id="468196"/>
    <lineage>
        <taxon>Eukaryota</taxon>
        <taxon>Metazoa</taxon>
        <taxon>Ecdysozoa</taxon>
        <taxon>Arthropoda</taxon>
        <taxon>Hexapoda</taxon>
        <taxon>Insecta</taxon>
        <taxon>Pterygota</taxon>
        <taxon>Neoptera</taxon>
        <taxon>Paraneoptera</taxon>
        <taxon>Psocodea</taxon>
        <taxon>Troctomorpha</taxon>
        <taxon>Phthiraptera</taxon>
        <taxon>Anoplura</taxon>
        <taxon>Polyplacidae</taxon>
        <taxon>Polyplax</taxon>
    </lineage>
</organism>
<evidence type="ECO:0000259" key="7">
    <source>
        <dbReference type="PROSITE" id="PS50097"/>
    </source>
</evidence>
<accession>A0ABR1ASF7</accession>
<evidence type="ECO:0000256" key="1">
    <source>
        <dbReference type="ARBA" id="ARBA00004123"/>
    </source>
</evidence>
<evidence type="ECO:0000256" key="2">
    <source>
        <dbReference type="ARBA" id="ARBA00022723"/>
    </source>
</evidence>
<dbReference type="PANTHER" id="PTHR23110:SF99">
    <property type="entry name" value="BROAD-COMPLEX CORE PROTEIN ISOFORM 6"/>
    <property type="match status" value="1"/>
</dbReference>
<protein>
    <recommendedName>
        <fullName evidence="11">BTB domain-containing protein</fullName>
    </recommendedName>
</protein>
<dbReference type="Gene3D" id="3.30.710.10">
    <property type="entry name" value="Potassium Channel Kv1.1, Chain A"/>
    <property type="match status" value="1"/>
</dbReference>
<comment type="subcellular location">
    <subcellularLocation>
        <location evidence="1">Nucleus</location>
    </subcellularLocation>
</comment>
<dbReference type="Proteomes" id="UP001359485">
    <property type="component" value="Unassembled WGS sequence"/>
</dbReference>
<gene>
    <name evidence="9" type="ORF">RUM44_009323</name>
</gene>
<name>A0ABR1ASF7_POLSC</name>
<reference evidence="9 10" key="1">
    <citation type="submission" date="2023-09" db="EMBL/GenBank/DDBJ databases">
        <title>Genomes of two closely related lineages of the louse Polyplax serrata with different host specificities.</title>
        <authorList>
            <person name="Martinu J."/>
            <person name="Tarabai H."/>
            <person name="Stefka J."/>
            <person name="Hypsa V."/>
        </authorList>
    </citation>
    <scope>NUCLEOTIDE SEQUENCE [LARGE SCALE GENOMIC DNA]</scope>
    <source>
        <strain evidence="9">98ZLc_SE</strain>
    </source>
</reference>
<sequence>MGTMESEQFFLKWNNFENNLTSGFADLLKQEAMVDVTLAAEGKIIQAHKVILSICSSYFRNMFQLNPCQHPIVVLKDVGYQELTDMLDFMYKGEANVRQEDLPSFLKLAETLKVKGLAGSQTESEDSFKKSPDSNISSLTKYPFSDEKDVLSSDTIEEDIMLRKKRKRPILPYKNPAFKSLPYSQSIKVEIEDCEDPFTEDNVGKVEQNIAVKGERLSDSSLYSYEYNTKNEKDAGPSNLDDGYETIPQGKMYDCTLNTDTGHFRYHLFAIDKVVGFVESEENEQASFSNLVVFQLRLPRKQIGMQVVRKNIQSESKDGNSICQVPPTFCPSNPKKRRWNPMICTLEFQFRFNPKRVPIWDFYTVNYDYEIAVCKVCKKIIKTRRKDGTRNVLSHMRNLHPEQYALALQYKEQWKSMKRRQCFDLLAPDN</sequence>
<dbReference type="InterPro" id="IPR036236">
    <property type="entry name" value="Znf_C2H2_sf"/>
</dbReference>
<keyword evidence="2" id="KW-0479">Metal-binding</keyword>
<evidence type="ECO:0000256" key="4">
    <source>
        <dbReference type="ARBA" id="ARBA00022833"/>
    </source>
</evidence>
<keyword evidence="5" id="KW-0539">Nucleus</keyword>
<comment type="caution">
    <text evidence="9">The sequence shown here is derived from an EMBL/GenBank/DDBJ whole genome shotgun (WGS) entry which is preliminary data.</text>
</comment>
<dbReference type="PROSITE" id="PS50808">
    <property type="entry name" value="ZF_BED"/>
    <property type="match status" value="1"/>
</dbReference>
<dbReference type="InterPro" id="IPR003656">
    <property type="entry name" value="Znf_BED"/>
</dbReference>
<evidence type="ECO:0000256" key="3">
    <source>
        <dbReference type="ARBA" id="ARBA00022771"/>
    </source>
</evidence>
<dbReference type="Pfam" id="PF02892">
    <property type="entry name" value="zf-BED"/>
    <property type="match status" value="1"/>
</dbReference>
<dbReference type="SUPFAM" id="SSF57667">
    <property type="entry name" value="beta-beta-alpha zinc fingers"/>
    <property type="match status" value="1"/>
</dbReference>
<keyword evidence="10" id="KW-1185">Reference proteome</keyword>
<feature type="domain" description="BED-type" evidence="8">
    <location>
        <begin position="354"/>
        <end position="407"/>
    </location>
</feature>
<keyword evidence="3 6" id="KW-0863">Zinc-finger</keyword>
<dbReference type="PROSITE" id="PS50097">
    <property type="entry name" value="BTB"/>
    <property type="match status" value="1"/>
</dbReference>
<dbReference type="EMBL" id="JAWJWF010000045">
    <property type="protein sequence ID" value="KAK6626846.1"/>
    <property type="molecule type" value="Genomic_DNA"/>
</dbReference>
<evidence type="ECO:0000256" key="5">
    <source>
        <dbReference type="ARBA" id="ARBA00023242"/>
    </source>
</evidence>
<dbReference type="SMART" id="SM00614">
    <property type="entry name" value="ZnF_BED"/>
    <property type="match status" value="1"/>
</dbReference>
<evidence type="ECO:0008006" key="11">
    <source>
        <dbReference type="Google" id="ProtNLM"/>
    </source>
</evidence>
<keyword evidence="4" id="KW-0862">Zinc</keyword>
<dbReference type="InterPro" id="IPR051095">
    <property type="entry name" value="Dros_DevTransReg"/>
</dbReference>
<evidence type="ECO:0000313" key="10">
    <source>
        <dbReference type="Proteomes" id="UP001359485"/>
    </source>
</evidence>
<evidence type="ECO:0000256" key="6">
    <source>
        <dbReference type="PROSITE-ProRule" id="PRU00027"/>
    </source>
</evidence>
<dbReference type="InterPro" id="IPR011333">
    <property type="entry name" value="SKP1/BTB/POZ_sf"/>
</dbReference>
<dbReference type="SMART" id="SM00225">
    <property type="entry name" value="BTB"/>
    <property type="match status" value="1"/>
</dbReference>
<evidence type="ECO:0000313" key="9">
    <source>
        <dbReference type="EMBL" id="KAK6626846.1"/>
    </source>
</evidence>
<dbReference type="CDD" id="cd18315">
    <property type="entry name" value="BTB_POZ_BAB-like"/>
    <property type="match status" value="1"/>
</dbReference>
<dbReference type="PANTHER" id="PTHR23110">
    <property type="entry name" value="BTB DOMAIN TRANSCRIPTION FACTOR"/>
    <property type="match status" value="1"/>
</dbReference>
<dbReference type="SUPFAM" id="SSF54695">
    <property type="entry name" value="POZ domain"/>
    <property type="match status" value="1"/>
</dbReference>
<evidence type="ECO:0000259" key="8">
    <source>
        <dbReference type="PROSITE" id="PS50808"/>
    </source>
</evidence>